<dbReference type="GO" id="GO:0006020">
    <property type="term" value="P:inositol metabolic process"/>
    <property type="evidence" value="ECO:0007669"/>
    <property type="project" value="TreeGrafter"/>
</dbReference>
<dbReference type="Pfam" id="PF00459">
    <property type="entry name" value="Inositol_P"/>
    <property type="match status" value="1"/>
</dbReference>
<dbReference type="EMBL" id="MGEQ01000002">
    <property type="protein sequence ID" value="OGL87945.1"/>
    <property type="molecule type" value="Genomic_DNA"/>
</dbReference>
<dbReference type="PANTHER" id="PTHR20854:SF4">
    <property type="entry name" value="INOSITOL-1-MONOPHOSPHATASE-RELATED"/>
    <property type="match status" value="1"/>
</dbReference>
<name>A0A1F7VBV4_9BACT</name>
<proteinExistence type="predicted"/>
<protein>
    <recommendedName>
        <fullName evidence="4">Inositol monophosphatase</fullName>
    </recommendedName>
</protein>
<dbReference type="Gene3D" id="3.30.540.10">
    <property type="entry name" value="Fructose-1,6-Bisphosphatase, subunit A, domain 1"/>
    <property type="match status" value="1"/>
</dbReference>
<dbReference type="Proteomes" id="UP000176593">
    <property type="component" value="Unassembled WGS sequence"/>
</dbReference>
<feature type="binding site" evidence="1">
    <location>
        <position position="105"/>
    </location>
    <ligand>
        <name>Mg(2+)</name>
        <dbReference type="ChEBI" id="CHEBI:18420"/>
        <label>1</label>
        <note>catalytic</note>
    </ligand>
</feature>
<dbReference type="GO" id="GO:0008934">
    <property type="term" value="F:inositol monophosphate 1-phosphatase activity"/>
    <property type="evidence" value="ECO:0007669"/>
    <property type="project" value="TreeGrafter"/>
</dbReference>
<dbReference type="AlphaFoldDB" id="A0A1F7VBV4"/>
<dbReference type="PRINTS" id="PR00377">
    <property type="entry name" value="IMPHPHTASES"/>
</dbReference>
<feature type="binding site" evidence="1">
    <location>
        <position position="127"/>
    </location>
    <ligand>
        <name>Mg(2+)</name>
        <dbReference type="ChEBI" id="CHEBI:18420"/>
        <label>1</label>
        <note>catalytic</note>
    </ligand>
</feature>
<sequence>MWFFIDNFGYREYSSVSHIKPRQGVLSMQRTYGSLTEAAIGVLMRDVVSRLADHVQRKRFSFKAKHKGIKDDGKIDWVTDIDVQVQGVMKRLLLERFPTFGIIAEEGGLSIPAKKPTETLRFTGDPIDGTRAFVHYHSGGISVMLALMDGDHVIAVCIEDVMTKEVYYFRPGSKKTHHLSPNNKPRLLNKIPRNLPLIDQYVLIRDPVEEHDEVTRRLLQLRPHPLFKKHHTAEGSIGLSMARLWKGEVGAAILRPGKQTPWDTCPVIGLANRLGFRFLAITPVSLSDSTPALIFQTMKTVQHTYRTGTDMLVIHENHLPELAAWCASEGLRIES</sequence>
<feature type="binding site" evidence="1">
    <location>
        <position position="263"/>
    </location>
    <ligand>
        <name>Mg(2+)</name>
        <dbReference type="ChEBI" id="CHEBI:18420"/>
        <label>1</label>
        <note>catalytic</note>
    </ligand>
</feature>
<feature type="binding site" evidence="1">
    <location>
        <position position="128"/>
    </location>
    <ligand>
        <name>Mg(2+)</name>
        <dbReference type="ChEBI" id="CHEBI:18420"/>
        <label>1</label>
        <note>catalytic</note>
    </ligand>
</feature>
<keyword evidence="1" id="KW-0479">Metal-binding</keyword>
<reference evidence="2 3" key="1">
    <citation type="journal article" date="2016" name="Nat. Commun.">
        <title>Thousands of microbial genomes shed light on interconnected biogeochemical processes in an aquifer system.</title>
        <authorList>
            <person name="Anantharaman K."/>
            <person name="Brown C.T."/>
            <person name="Hug L.A."/>
            <person name="Sharon I."/>
            <person name="Castelle C.J."/>
            <person name="Probst A.J."/>
            <person name="Thomas B.C."/>
            <person name="Singh A."/>
            <person name="Wilkins M.J."/>
            <person name="Karaoz U."/>
            <person name="Brodie E.L."/>
            <person name="Williams K.H."/>
            <person name="Hubbard S.S."/>
            <person name="Banfield J.F."/>
        </authorList>
    </citation>
    <scope>NUCLEOTIDE SEQUENCE [LARGE SCALE GENOMIC DNA]</scope>
</reference>
<dbReference type="GO" id="GO:0007165">
    <property type="term" value="P:signal transduction"/>
    <property type="evidence" value="ECO:0007669"/>
    <property type="project" value="TreeGrafter"/>
</dbReference>
<dbReference type="SUPFAM" id="SSF56655">
    <property type="entry name" value="Carbohydrate phosphatase"/>
    <property type="match status" value="1"/>
</dbReference>
<dbReference type="InterPro" id="IPR000760">
    <property type="entry name" value="Inositol_monophosphatase-like"/>
</dbReference>
<evidence type="ECO:0008006" key="4">
    <source>
        <dbReference type="Google" id="ProtNLM"/>
    </source>
</evidence>
<gene>
    <name evidence="2" type="ORF">A3I41_02450</name>
</gene>
<evidence type="ECO:0000313" key="3">
    <source>
        <dbReference type="Proteomes" id="UP000176593"/>
    </source>
</evidence>
<dbReference type="PANTHER" id="PTHR20854">
    <property type="entry name" value="INOSITOL MONOPHOSPHATASE"/>
    <property type="match status" value="1"/>
</dbReference>
<keyword evidence="1" id="KW-0460">Magnesium</keyword>
<comment type="cofactor">
    <cofactor evidence="1">
        <name>Mg(2+)</name>
        <dbReference type="ChEBI" id="CHEBI:18420"/>
    </cofactor>
</comment>
<evidence type="ECO:0000313" key="2">
    <source>
        <dbReference type="EMBL" id="OGL87945.1"/>
    </source>
</evidence>
<dbReference type="GO" id="GO:0046872">
    <property type="term" value="F:metal ion binding"/>
    <property type="evidence" value="ECO:0007669"/>
    <property type="project" value="UniProtKB-KW"/>
</dbReference>
<organism evidence="2 3">
    <name type="scientific">Candidatus Uhrbacteria bacterium RIFCSPLOWO2_02_FULL_48_18</name>
    <dbReference type="NCBI Taxonomy" id="1802408"/>
    <lineage>
        <taxon>Bacteria</taxon>
        <taxon>Candidatus Uhriibacteriota</taxon>
    </lineage>
</organism>
<accession>A0A1F7VBV4</accession>
<evidence type="ECO:0000256" key="1">
    <source>
        <dbReference type="PIRSR" id="PIRSR600760-2"/>
    </source>
</evidence>
<comment type="caution">
    <text evidence="2">The sequence shown here is derived from an EMBL/GenBank/DDBJ whole genome shotgun (WGS) entry which is preliminary data.</text>
</comment>
<feature type="binding site" evidence="1">
    <location>
        <position position="125"/>
    </location>
    <ligand>
        <name>Mg(2+)</name>
        <dbReference type="ChEBI" id="CHEBI:18420"/>
        <label>1</label>
        <note>catalytic</note>
    </ligand>
</feature>